<keyword evidence="3" id="KW-1185">Reference proteome</keyword>
<gene>
    <name evidence="2" type="ORF">C1280_07655</name>
</gene>
<dbReference type="EMBL" id="CP025958">
    <property type="protein sequence ID" value="AWM36907.1"/>
    <property type="molecule type" value="Genomic_DNA"/>
</dbReference>
<organism evidence="2 3">
    <name type="scientific">Gemmata obscuriglobus</name>
    <dbReference type="NCBI Taxonomy" id="114"/>
    <lineage>
        <taxon>Bacteria</taxon>
        <taxon>Pseudomonadati</taxon>
        <taxon>Planctomycetota</taxon>
        <taxon>Planctomycetia</taxon>
        <taxon>Gemmatales</taxon>
        <taxon>Gemmataceae</taxon>
        <taxon>Gemmata</taxon>
    </lineage>
</organism>
<proteinExistence type="predicted"/>
<sequence length="359" mass="38174">MTWVGIELSAVATFVFAMACEGRMTSTRFLLTGFVVALGTGPVVAQPRTAGFGDYSSLVPSVRPVAAAEPEVPPPAPPVRTPAGVTSLQQMQAPPGAGPAGWLDGEPAATQPAYPPGSYPSPYYVDGPGCCGPLGRDGRIGYELYSFTGLNFTIGNGLPDRLNAVGWTVGGGVRTLFFDATHTAAWTIDLGGSYTYNRGQGAQSPTNLFLRTPAADPSPNDGVTELQPQPDRLVLSGIRGIRRSSFNYAIGRDVWLLGNGSTGGQNGTNWRVGGWIGGRYGTSSVDVNPLTEVDGYARRQNVFHGIFTGVHTTFDIPVGAWIWTNGVRVEYGHDWTNLVPPIQGNIHNINIQFTTGIRY</sequence>
<evidence type="ECO:0000313" key="2">
    <source>
        <dbReference type="EMBL" id="AWM36907.1"/>
    </source>
</evidence>
<dbReference type="KEGG" id="gog:C1280_07655"/>
<evidence type="ECO:0000313" key="3">
    <source>
        <dbReference type="Proteomes" id="UP000245802"/>
    </source>
</evidence>
<dbReference type="Proteomes" id="UP000245802">
    <property type="component" value="Chromosome"/>
</dbReference>
<evidence type="ECO:0000256" key="1">
    <source>
        <dbReference type="SAM" id="MobiDB-lite"/>
    </source>
</evidence>
<feature type="region of interest" description="Disordered" evidence="1">
    <location>
        <begin position="88"/>
        <end position="113"/>
    </location>
</feature>
<protein>
    <submittedName>
        <fullName evidence="2">Uncharacterized protein</fullName>
    </submittedName>
</protein>
<dbReference type="AlphaFoldDB" id="A0A2Z3GZJ5"/>
<reference evidence="2 3" key="1">
    <citation type="submission" date="2018-01" db="EMBL/GenBank/DDBJ databases">
        <title>G. obscuriglobus.</title>
        <authorList>
            <person name="Franke J."/>
            <person name="Blomberg W."/>
            <person name="Selmecki A."/>
        </authorList>
    </citation>
    <scope>NUCLEOTIDE SEQUENCE [LARGE SCALE GENOMIC DNA]</scope>
    <source>
        <strain evidence="2 3">DSM 5831</strain>
    </source>
</reference>
<name>A0A2Z3GZJ5_9BACT</name>
<accession>A0A2Z3GZJ5</accession>